<evidence type="ECO:0000313" key="2">
    <source>
        <dbReference type="EMBL" id="RTG80775.1"/>
    </source>
</evidence>
<sequence>MKCPQYRIQYSKQYIPSNHHHHHPLGTSLNSTSNQSVDLNSTNSMYYGIPDFLVAALSTLASNASSYSCIPEPFKSYFNQNSLMNNTTNPTSTSNMNSNGNSISKTNNLSSSNMSLSSNSGILDGTMNNRFFNPQFFQNYGTNLSNVQNFQSFNNSRYVFNEHDRLGYYHCHIIIYSVIRGQ</sequence>
<reference evidence="2 3" key="1">
    <citation type="journal article" date="2019" name="PLoS Pathog.">
        <title>Genome sequence of the bovine parasite Schistosoma bovis Tanzania.</title>
        <authorList>
            <person name="Oey H."/>
            <person name="Zakrzewski M."/>
            <person name="Gobert G."/>
            <person name="Gravermann K."/>
            <person name="Stoye J."/>
            <person name="Jones M."/>
            <person name="Mcmanus D."/>
            <person name="Krause L."/>
        </authorList>
    </citation>
    <scope>NUCLEOTIDE SEQUENCE [LARGE SCALE GENOMIC DNA]</scope>
    <source>
        <strain evidence="2 3">TAN1997</strain>
    </source>
</reference>
<name>A0A430PZD3_SCHBO</name>
<evidence type="ECO:0000313" key="3">
    <source>
        <dbReference type="Proteomes" id="UP000290809"/>
    </source>
</evidence>
<accession>A0A430PZD3</accession>
<dbReference type="STRING" id="6184.A0A430PZD3"/>
<organism evidence="2 3">
    <name type="scientific">Schistosoma bovis</name>
    <name type="common">Blood fluke</name>
    <dbReference type="NCBI Taxonomy" id="6184"/>
    <lineage>
        <taxon>Eukaryota</taxon>
        <taxon>Metazoa</taxon>
        <taxon>Spiralia</taxon>
        <taxon>Lophotrochozoa</taxon>
        <taxon>Platyhelminthes</taxon>
        <taxon>Trematoda</taxon>
        <taxon>Digenea</taxon>
        <taxon>Strigeidida</taxon>
        <taxon>Schistosomatoidea</taxon>
        <taxon>Schistosomatidae</taxon>
        <taxon>Schistosoma</taxon>
    </lineage>
</organism>
<protein>
    <submittedName>
        <fullName evidence="2">Uncharacterized protein</fullName>
    </submittedName>
</protein>
<dbReference type="AlphaFoldDB" id="A0A430PZD3"/>
<keyword evidence="3" id="KW-1185">Reference proteome</keyword>
<proteinExistence type="predicted"/>
<gene>
    <name evidence="2" type="ORF">DC041_0010337</name>
</gene>
<dbReference type="Proteomes" id="UP000290809">
    <property type="component" value="Unassembled WGS sequence"/>
</dbReference>
<comment type="caution">
    <text evidence="2">The sequence shown here is derived from an EMBL/GenBank/DDBJ whole genome shotgun (WGS) entry which is preliminary data.</text>
</comment>
<dbReference type="EMBL" id="QMKO01003867">
    <property type="protein sequence ID" value="RTG80775.1"/>
    <property type="molecule type" value="Genomic_DNA"/>
</dbReference>
<feature type="region of interest" description="Disordered" evidence="1">
    <location>
        <begin position="85"/>
        <end position="111"/>
    </location>
</feature>
<evidence type="ECO:0000256" key="1">
    <source>
        <dbReference type="SAM" id="MobiDB-lite"/>
    </source>
</evidence>